<keyword evidence="2" id="KW-0472">Membrane</keyword>
<evidence type="ECO:0000313" key="3">
    <source>
        <dbReference type="EMBL" id="WVO23543.1"/>
    </source>
</evidence>
<dbReference type="SUPFAM" id="SSF53254">
    <property type="entry name" value="Phosphoglycerate mutase-like"/>
    <property type="match status" value="1"/>
</dbReference>
<reference evidence="3 4" key="1">
    <citation type="submission" date="2024-01" db="EMBL/GenBank/DDBJ databases">
        <title>Comparative genomics of Cryptococcus and Kwoniella reveals pathogenesis evolution and contrasting modes of karyotype evolution via chromosome fusion or intercentromeric recombination.</title>
        <authorList>
            <person name="Coelho M.A."/>
            <person name="David-Palma M."/>
            <person name="Shea T."/>
            <person name="Bowers K."/>
            <person name="McGinley-Smith S."/>
            <person name="Mohammad A.W."/>
            <person name="Gnirke A."/>
            <person name="Yurkov A.M."/>
            <person name="Nowrousian M."/>
            <person name="Sun S."/>
            <person name="Cuomo C.A."/>
            <person name="Heitman J."/>
        </authorList>
    </citation>
    <scope>NUCLEOTIDE SEQUENCE [LARGE SCALE GENOMIC DNA]</scope>
    <source>
        <strain evidence="3 4">7685027</strain>
    </source>
</reference>
<evidence type="ECO:0008006" key="5">
    <source>
        <dbReference type="Google" id="ProtNLM"/>
    </source>
</evidence>
<dbReference type="Pfam" id="PF00328">
    <property type="entry name" value="His_Phos_2"/>
    <property type="match status" value="1"/>
</dbReference>
<dbReference type="InterPro" id="IPR000560">
    <property type="entry name" value="His_Pase_clade-2"/>
</dbReference>
<keyword evidence="2" id="KW-0812">Transmembrane</keyword>
<gene>
    <name evidence="3" type="ORF">IAS62_004898</name>
</gene>
<dbReference type="GeneID" id="89991669"/>
<dbReference type="CDD" id="cd07061">
    <property type="entry name" value="HP_HAP_like"/>
    <property type="match status" value="1"/>
</dbReference>
<dbReference type="Gene3D" id="3.40.50.1240">
    <property type="entry name" value="Phosphoglycerate mutase-like"/>
    <property type="match status" value="1"/>
</dbReference>
<dbReference type="RefSeq" id="XP_064722782.1">
    <property type="nucleotide sequence ID" value="XM_064866710.1"/>
</dbReference>
<dbReference type="PANTHER" id="PTHR20963:SF24">
    <property type="entry name" value="3-PHYTASE B"/>
    <property type="match status" value="1"/>
</dbReference>
<sequence length="531" mass="59681">MITTNDTPTASTPLLQQVRSSYHNSKVYIERYRRGKRRHRLLVSLLVITSIISVTLVALLAWDASPLGYCYIKPLCRALRVRNEIQEIWWRNQGPYAPYKELDHTSLERLPKGCEVDQVTLLHRHTSRYPMTNAGKCMVEALSKIQRRGIAVPPHHPELSFINKTDLELEDWQFDGLTDQGRKAAWRSGVHIATAYKSLLGKAVDVFTRSSGGERVLETSGYWLEGFRKHGFAIKKKSYLPKVDVVILEKSTSNNTLSVHSCPAFESLDPSPGSIARSDLSPLLLPAIGRLNNALCPRPKLDADDVACLADMCGYDSQSRGLEWKGWSKWCGLFTKDEWEVLGHGKDLKRYYEVGQGSDYGPTMGAGYINEVIARLTDSAPQDNTSTNRTLDADERTFPRGGERFFVDFGHDNEMLEVMAAAGILKQPRPLMTTAVPARRTFILSEIVPFGARLIFERISCDTGYRESGSETTPAGGEESIRKYVRILLNDKVQTIAHIAFSNLQQQTHVGIFATMFLTTRNNVLQEVRSI</sequence>
<evidence type="ECO:0000256" key="1">
    <source>
        <dbReference type="ARBA" id="ARBA00022801"/>
    </source>
</evidence>
<name>A0ABZ2AYC9_9TREE</name>
<dbReference type="Proteomes" id="UP001432216">
    <property type="component" value="Chromosome 8"/>
</dbReference>
<evidence type="ECO:0000256" key="2">
    <source>
        <dbReference type="SAM" id="Phobius"/>
    </source>
</evidence>
<evidence type="ECO:0000313" key="4">
    <source>
        <dbReference type="Proteomes" id="UP001432216"/>
    </source>
</evidence>
<feature type="transmembrane region" description="Helical" evidence="2">
    <location>
        <begin position="41"/>
        <end position="62"/>
    </location>
</feature>
<proteinExistence type="predicted"/>
<dbReference type="InterPro" id="IPR029033">
    <property type="entry name" value="His_PPase_superfam"/>
</dbReference>
<dbReference type="InterPro" id="IPR033379">
    <property type="entry name" value="Acid_Pase_AS"/>
</dbReference>
<organism evidence="3 4">
    <name type="scientific">Cryptococcus decagattii</name>
    <dbReference type="NCBI Taxonomy" id="1859122"/>
    <lineage>
        <taxon>Eukaryota</taxon>
        <taxon>Fungi</taxon>
        <taxon>Dikarya</taxon>
        <taxon>Basidiomycota</taxon>
        <taxon>Agaricomycotina</taxon>
        <taxon>Tremellomycetes</taxon>
        <taxon>Tremellales</taxon>
        <taxon>Cryptococcaceae</taxon>
        <taxon>Cryptococcus</taxon>
        <taxon>Cryptococcus gattii species complex</taxon>
    </lineage>
</organism>
<keyword evidence="1" id="KW-0378">Hydrolase</keyword>
<dbReference type="EMBL" id="CP143813">
    <property type="protein sequence ID" value="WVO23543.1"/>
    <property type="molecule type" value="Genomic_DNA"/>
</dbReference>
<accession>A0ABZ2AYC9</accession>
<protein>
    <recommendedName>
        <fullName evidence="5">Phytase</fullName>
    </recommendedName>
</protein>
<keyword evidence="2" id="KW-1133">Transmembrane helix</keyword>
<dbReference type="PROSITE" id="PS00778">
    <property type="entry name" value="HIS_ACID_PHOSPHAT_2"/>
    <property type="match status" value="1"/>
</dbReference>
<keyword evidence="4" id="KW-1185">Reference proteome</keyword>
<dbReference type="PANTHER" id="PTHR20963">
    <property type="entry name" value="MULTIPLE INOSITOL POLYPHOSPHATE PHOSPHATASE-RELATED"/>
    <property type="match status" value="1"/>
</dbReference>